<organism evidence="5 6">
    <name type="scientific">Penicillium brevicompactum</name>
    <dbReference type="NCBI Taxonomy" id="5074"/>
    <lineage>
        <taxon>Eukaryota</taxon>
        <taxon>Fungi</taxon>
        <taxon>Dikarya</taxon>
        <taxon>Ascomycota</taxon>
        <taxon>Pezizomycotina</taxon>
        <taxon>Eurotiomycetes</taxon>
        <taxon>Eurotiomycetidae</taxon>
        <taxon>Eurotiales</taxon>
        <taxon>Aspergillaceae</taxon>
        <taxon>Penicillium</taxon>
    </lineage>
</organism>
<accession>A0A9W9QPM0</accession>
<reference evidence="5" key="2">
    <citation type="journal article" date="2023" name="IMA Fungus">
        <title>Comparative genomic study of the Penicillium genus elucidates a diverse pangenome and 15 lateral gene transfer events.</title>
        <authorList>
            <person name="Petersen C."/>
            <person name="Sorensen T."/>
            <person name="Nielsen M.R."/>
            <person name="Sondergaard T.E."/>
            <person name="Sorensen J.L."/>
            <person name="Fitzpatrick D.A."/>
            <person name="Frisvad J.C."/>
            <person name="Nielsen K.L."/>
        </authorList>
    </citation>
    <scope>NUCLEOTIDE SEQUENCE</scope>
    <source>
        <strain evidence="5">IBT 35675</strain>
    </source>
</reference>
<sequence length="285" mass="28991">MKFAWATSLLLLSTRVSSLAIDGSQITDLAERDVENSTDLSHLVSLEKRRGGGGGGRGGSSGGSSGGRSGSSSSSSSSGSSGGRTGSSSSNSGSSGSSGSRSGSSSNVGGTTSSGSGTRASYGGGRYYAGGATTPYTAGSRSKGSNIAPYVLGGAALGFFPGLWLYSAYAYPYSHNYHYYNQDAHKNETYPVICVCQEYSECGCDDNVNRTYYESLFNGTEPKNSSVVRVVKENGTETIYINGTLPNGTTAADGGSTSGASPLATVLNASGLWVTIVVVVGAVWF</sequence>
<gene>
    <name evidence="5" type="ORF">N7541_011031</name>
</gene>
<evidence type="ECO:0000313" key="6">
    <source>
        <dbReference type="Proteomes" id="UP001148299"/>
    </source>
</evidence>
<keyword evidence="2" id="KW-0472">Membrane</keyword>
<feature type="compositionally biased region" description="Low complexity" evidence="1">
    <location>
        <begin position="70"/>
        <end position="79"/>
    </location>
</feature>
<keyword evidence="6" id="KW-1185">Reference proteome</keyword>
<comment type="caution">
    <text evidence="5">The sequence shown here is derived from an EMBL/GenBank/DDBJ whole genome shotgun (WGS) entry which is preliminary data.</text>
</comment>
<evidence type="ECO:0000256" key="3">
    <source>
        <dbReference type="SAM" id="SignalP"/>
    </source>
</evidence>
<feature type="compositionally biased region" description="Low complexity" evidence="1">
    <location>
        <begin position="86"/>
        <end position="120"/>
    </location>
</feature>
<dbReference type="EMBL" id="JAPZBR010000008">
    <property type="protein sequence ID" value="KAJ5341907.1"/>
    <property type="molecule type" value="Genomic_DNA"/>
</dbReference>
<evidence type="ECO:0000256" key="1">
    <source>
        <dbReference type="SAM" id="MobiDB-lite"/>
    </source>
</evidence>
<dbReference type="AlphaFoldDB" id="A0A9W9QPM0"/>
<feature type="compositionally biased region" description="Gly residues" evidence="1">
    <location>
        <begin position="52"/>
        <end position="69"/>
    </location>
</feature>
<feature type="region of interest" description="Disordered" evidence="1">
    <location>
        <begin position="36"/>
        <end position="120"/>
    </location>
</feature>
<feature type="chain" id="PRO_5040802341" description="DUF7732 domain-containing protein" evidence="3">
    <location>
        <begin position="21"/>
        <end position="285"/>
    </location>
</feature>
<evidence type="ECO:0000256" key="2">
    <source>
        <dbReference type="SAM" id="Phobius"/>
    </source>
</evidence>
<feature type="signal peptide" evidence="3">
    <location>
        <begin position="1"/>
        <end position="20"/>
    </location>
</feature>
<dbReference type="PANTHER" id="PTHR42091:SF1">
    <property type="entry name" value="CONSERVED GLYCINE-RICH PROTEIN (AFU_ORTHOLOGUE AFUA_7G02440)"/>
    <property type="match status" value="1"/>
</dbReference>
<dbReference type="Pfam" id="PF24866">
    <property type="entry name" value="DUF7732"/>
    <property type="match status" value="1"/>
</dbReference>
<name>A0A9W9QPM0_PENBR</name>
<dbReference type="PANTHER" id="PTHR42091">
    <property type="entry name" value="CONSERVED GLYCINE-RICH PROTEIN (AFU_ORTHOLOGUE AFUA_7G02440)"/>
    <property type="match status" value="1"/>
</dbReference>
<feature type="domain" description="DUF7732" evidence="4">
    <location>
        <begin position="127"/>
        <end position="249"/>
    </location>
</feature>
<dbReference type="Proteomes" id="UP001148299">
    <property type="component" value="Unassembled WGS sequence"/>
</dbReference>
<feature type="transmembrane region" description="Helical" evidence="2">
    <location>
        <begin position="266"/>
        <end position="284"/>
    </location>
</feature>
<proteinExistence type="predicted"/>
<protein>
    <recommendedName>
        <fullName evidence="4">DUF7732 domain-containing protein</fullName>
    </recommendedName>
</protein>
<dbReference type="InterPro" id="IPR056634">
    <property type="entry name" value="DUF7732"/>
</dbReference>
<reference evidence="5" key="1">
    <citation type="submission" date="2022-12" db="EMBL/GenBank/DDBJ databases">
        <authorList>
            <person name="Petersen C."/>
        </authorList>
    </citation>
    <scope>NUCLEOTIDE SEQUENCE</scope>
    <source>
        <strain evidence="5">IBT 35675</strain>
    </source>
</reference>
<evidence type="ECO:0000259" key="4">
    <source>
        <dbReference type="Pfam" id="PF24866"/>
    </source>
</evidence>
<keyword evidence="2" id="KW-1133">Transmembrane helix</keyword>
<keyword evidence="2" id="KW-0812">Transmembrane</keyword>
<keyword evidence="3" id="KW-0732">Signal</keyword>
<evidence type="ECO:0000313" key="5">
    <source>
        <dbReference type="EMBL" id="KAJ5341907.1"/>
    </source>
</evidence>